<name>A0A239JL05_9BURK</name>
<dbReference type="InterPro" id="IPR049271">
    <property type="entry name" value="DUF6862"/>
</dbReference>
<feature type="domain" description="DUF6862" evidence="3">
    <location>
        <begin position="1630"/>
        <end position="1699"/>
    </location>
</feature>
<keyword evidence="5" id="KW-1185">Reference proteome</keyword>
<feature type="region of interest" description="Disordered" evidence="1">
    <location>
        <begin position="1510"/>
        <end position="1531"/>
    </location>
</feature>
<evidence type="ECO:0000259" key="2">
    <source>
        <dbReference type="Pfam" id="PF14436"/>
    </source>
</evidence>
<evidence type="ECO:0000259" key="3">
    <source>
        <dbReference type="Pfam" id="PF21726"/>
    </source>
</evidence>
<accession>A0A239JL05</accession>
<dbReference type="EMBL" id="FZOT01000013">
    <property type="protein sequence ID" value="SNT06716.1"/>
    <property type="molecule type" value="Genomic_DNA"/>
</dbReference>
<dbReference type="Proteomes" id="UP000198284">
    <property type="component" value="Unassembled WGS sequence"/>
</dbReference>
<gene>
    <name evidence="4" type="ORF">SAMN06265795_1131</name>
</gene>
<dbReference type="CDD" id="cd20686">
    <property type="entry name" value="CdiA-CT_Ec-like"/>
    <property type="match status" value="1"/>
</dbReference>
<feature type="non-terminal residue" evidence="4">
    <location>
        <position position="1"/>
    </location>
</feature>
<dbReference type="GO" id="GO:0004519">
    <property type="term" value="F:endonuclease activity"/>
    <property type="evidence" value="ECO:0007669"/>
    <property type="project" value="InterPro"/>
</dbReference>
<dbReference type="Pfam" id="PF13332">
    <property type="entry name" value="Fil_haemagg_2"/>
    <property type="match status" value="4"/>
</dbReference>
<evidence type="ECO:0000313" key="5">
    <source>
        <dbReference type="Proteomes" id="UP000198284"/>
    </source>
</evidence>
<dbReference type="InterPro" id="IPR029501">
    <property type="entry name" value="EndoU_bac"/>
</dbReference>
<reference evidence="4 5" key="1">
    <citation type="submission" date="2017-06" db="EMBL/GenBank/DDBJ databases">
        <authorList>
            <person name="Kim H.J."/>
            <person name="Triplett B.A."/>
        </authorList>
    </citation>
    <scope>NUCLEOTIDE SEQUENCE [LARGE SCALE GENOMIC DNA]</scope>
    <source>
        <strain evidence="4 5">U15</strain>
    </source>
</reference>
<dbReference type="InterPro" id="IPR025157">
    <property type="entry name" value="Hemagglutinin_rpt"/>
</dbReference>
<organism evidence="4 5">
    <name type="scientific">Noviherbaspirillum humi</name>
    <dbReference type="NCBI Taxonomy" id="1688639"/>
    <lineage>
        <taxon>Bacteria</taxon>
        <taxon>Pseudomonadati</taxon>
        <taxon>Pseudomonadota</taxon>
        <taxon>Betaproteobacteria</taxon>
        <taxon>Burkholderiales</taxon>
        <taxon>Oxalobacteraceae</taxon>
        <taxon>Noviherbaspirillum</taxon>
    </lineage>
</organism>
<evidence type="ECO:0000313" key="4">
    <source>
        <dbReference type="EMBL" id="SNT06716.1"/>
    </source>
</evidence>
<sequence>TNNTGRIYGDVLAISGNTINNSGTGTIAARDTLLIGAQTLNNTNGGLIYSLGDITIGGAIVGGQVQGTMQTLTNASSRIEAGGDLKIAANTVTNRNDRLTTAEVVVGTGYEEKVRVKNTGNEYPVKDRCKGIGGDQDDNECIVYPDKYGKRSTLPQAFSTVCKGGGDDGQVCTSTPNYDWNSPVFTKFQVATVGTPPPEPPAGGCTQYSGDNGPSEILSPGCIQWHADMDAWIVANNARLSELDTKITAYNAEVNHDNLVESFEDYTWFKINSTTTRTQVVSTAPGELLSGLSMTTTGKAINQDSRVVAGGKLVATLGVDNLATQGLEKTEYSGTRQFTEVNPCHGIDHCRDWDPPQIYEQSPDKVKFSLPTVEYVAYAANPTVTRNLVVGRAAADQSVAATALQATGNTHPSINPAPIDVTVPVLTVPQNSLFQLQAAPSARHLVETDPRFTSQRDFLSSDYYLQALNRDPERSLKRYGDGFVEQKLVNDQILALTGRRYLSGYASTEDEYRALMDAGVAYARQYQLTPGVALTAEQMAQLSTDMVLLVAQTVTLPDGSTQQVLVPQVYLRRPAAGDVRPGGALIAATDVVIRSPGDIVNSGTIAGDRVAILADRDLTNTSGRIAGQDVLLRANNNLKNLSGTIEGVGAGSKVRLSAGRDIVLQTQTLSSVSKDGTSTGTTLQRTATVQGGSVSMAAGRDLLASGSVVKSDGDLLVSAKRHLVADTATAESQLHSKESTGRTVQGRSGYIDEASTRHQGSVFESGGNAVLVADGDARLTGTQVKSADVTVQAQNITINAAVNRTASDMQVIGEKSYNRFARDNETLVGTDIQAGNNLTLRATGNSQAGSGNLSITGSNLNTEQGRAALIAANDVTINAAATRQAAVDERYTKSSGLFSSTATTRATSTTLNQAQGSAVSGNTVVVQAGRDIKVAGSGIAGEGDVNIVAGGNVDITTATNTSERTSVFDEKKSGLFGSGGASLTLGQRQLNQQSEDKAITQSGSAIVSLSGNVMVDAGKTYTQTGSQVLAEKGDIDIAARRIVINAAENNNAARQESRFSQSGLTVSVSTPVLDAAQSVGQVADAAGKTSSGRTKAAAVAAAAAAGYNAYDAVQRGQGSAIDGRDNQLLTGQTNADGTPQTRDATAADKLGGINVSIAYSSASSNSQATQNSRTAVGSTIAAGGNVRLAVTGDGKESILTITGSTISAGNKAVLEADNIINLLAAQNIADERSSNSSRSGSLGVSMGTQGGIGITSSVSRARGNAAGSDVTQVNTHVQAGNQVILKSGGDADLTGAVVAGKKVTADIGGNLKLESLQDTSRYSSRQNSIGGSLTVGTAGAGGSLNLSDRKVDSDYASVREQTGIIAGEDGYDIHVKGNATLTGAVIAASDQALAEGKGKFKAEGKVTQIDIVNQAQYDASGTSIGIGGGISGAAGFKPGVSVGMGSDSNSQTTVTKAGIGVSTGMNTTAAIKPIFDAKRVEGEVDAQVTITQTLSREGPKVVGTYAESKLREANDKRQQAASEASTAKQASLRAEAEQLENDWKEGGKARIALHTASGALGGGAAGAIGAGSSAALVPVIAEDINKLDVPTTVKRGLIAVTGTAVGAALGGQIGAASGLTQTTNNFLLHQEASKREEAKQKLLQCKDDNCRQQVSKEVDEWNKLDTWRDEQIKAACTTPSSPACQSWNAAIQYAKASYAGYDAKSDVTGSVAGERREVNEMAYLYGQRADNPYLFGIGKGLLKLTPPGMVVGVGVGSYSLTKTIMEKGLVDSAIGIAKGIENLPSDIKARLSSDDPTVRGEALVDALSIGGGAAIVSAKLVQVGGERLAQSVAKQAAIKAEADALKKGQVELQATTQLPEADYAGQIPVRPRDGAVKPGTPVTEAPLAKHLIEAEIIGSGKSKVISGGHNMDNFDALVKRTGAQILKRDELAPGIYQVEYQLPGGKVQPKTVYDPAVYSDAKMADMASEAASRAIVQWGINKNPIQNVEVGGVTFRVPISIKSGNASIPTAFPIDPKRVTE</sequence>
<proteinExistence type="predicted"/>
<evidence type="ECO:0000256" key="1">
    <source>
        <dbReference type="SAM" id="MobiDB-lite"/>
    </source>
</evidence>
<feature type="compositionally biased region" description="Polar residues" evidence="1">
    <location>
        <begin position="1127"/>
        <end position="1143"/>
    </location>
</feature>
<protein>
    <submittedName>
        <fullName evidence="4">Haemagluttinin repeat-containing protein</fullName>
    </submittedName>
</protein>
<dbReference type="Pfam" id="PF21726">
    <property type="entry name" value="DUF6862"/>
    <property type="match status" value="1"/>
</dbReference>
<feature type="domain" description="Bacterial EndoU nuclease" evidence="2">
    <location>
        <begin position="1895"/>
        <end position="2014"/>
    </location>
</feature>
<feature type="compositionally biased region" description="Polar residues" evidence="1">
    <location>
        <begin position="1519"/>
        <end position="1529"/>
    </location>
</feature>
<feature type="region of interest" description="Disordered" evidence="1">
    <location>
        <begin position="1121"/>
        <end position="1143"/>
    </location>
</feature>
<dbReference type="Pfam" id="PF14436">
    <property type="entry name" value="EndoU_bacteria"/>
    <property type="match status" value="1"/>
</dbReference>